<reference evidence="2 3" key="1">
    <citation type="submission" date="2021-01" db="EMBL/GenBank/DDBJ databases">
        <title>Actinoplanes sp. nov. LDG1-06 isolated from lichen.</title>
        <authorList>
            <person name="Saeng-In P."/>
            <person name="Phongsopitanun W."/>
            <person name="Kanchanasin P."/>
            <person name="Yuki M."/>
            <person name="Kudo T."/>
            <person name="Ohkuma M."/>
            <person name="Tanasupawat S."/>
        </authorList>
    </citation>
    <scope>NUCLEOTIDE SEQUENCE [LARGE SCALE GENOMIC DNA]</scope>
    <source>
        <strain evidence="2 3">LDG1-06</strain>
    </source>
</reference>
<dbReference type="RefSeq" id="WP_203383838.1">
    <property type="nucleotide sequence ID" value="NZ_JAENHP010000036.1"/>
</dbReference>
<name>A0ABS2AUH5_9ACTN</name>
<protein>
    <submittedName>
        <fullName evidence="2">Porin</fullName>
    </submittedName>
</protein>
<feature type="transmembrane region" description="Helical" evidence="1">
    <location>
        <begin position="21"/>
        <end position="43"/>
    </location>
</feature>
<dbReference type="EMBL" id="JAENHP010000036">
    <property type="protein sequence ID" value="MBM2623495.1"/>
    <property type="molecule type" value="Genomic_DNA"/>
</dbReference>
<evidence type="ECO:0000313" key="3">
    <source>
        <dbReference type="Proteomes" id="UP000632138"/>
    </source>
</evidence>
<dbReference type="Proteomes" id="UP000632138">
    <property type="component" value="Unassembled WGS sequence"/>
</dbReference>
<comment type="caution">
    <text evidence="2">The sequence shown here is derived from an EMBL/GenBank/DDBJ whole genome shotgun (WGS) entry which is preliminary data.</text>
</comment>
<keyword evidence="1" id="KW-0812">Transmembrane</keyword>
<organism evidence="2 3">
    <name type="scientific">Paractinoplanes ovalisporus</name>
    <dbReference type="NCBI Taxonomy" id="2810368"/>
    <lineage>
        <taxon>Bacteria</taxon>
        <taxon>Bacillati</taxon>
        <taxon>Actinomycetota</taxon>
        <taxon>Actinomycetes</taxon>
        <taxon>Micromonosporales</taxon>
        <taxon>Micromonosporaceae</taxon>
        <taxon>Paractinoplanes</taxon>
    </lineage>
</organism>
<evidence type="ECO:0000256" key="1">
    <source>
        <dbReference type="SAM" id="Phobius"/>
    </source>
</evidence>
<keyword evidence="1" id="KW-1133">Transmembrane helix</keyword>
<sequence>MSTAPARPTGEAPGRQKRGRLVAAVVIAVVVAAAVYAISGLFLGGDGAKDAKAGDCIASDKDVRDEGTTETGANVVDCLSSDARFTVVARVDGENSTQSDSCNKFFQEKEEFYVYAKSDDEGYLLCLKPKR</sequence>
<keyword evidence="1" id="KW-0472">Membrane</keyword>
<evidence type="ECO:0000313" key="2">
    <source>
        <dbReference type="EMBL" id="MBM2623495.1"/>
    </source>
</evidence>
<gene>
    <name evidence="2" type="ORF">JIG36_49180</name>
</gene>
<keyword evidence="3" id="KW-1185">Reference proteome</keyword>
<accession>A0ABS2AUH5</accession>
<proteinExistence type="predicted"/>